<sequence>VGSTAFQSRVVSEKPLKSDLMNFIQFGAWLDPELFAESSVVPVYETLADDAERSADDLFGDQSQSIMLVGTSYTKIEDWNFAGFLREALQNDLLTIAVEGRGPFHAMDEFMNSEYLTNTEITQVIWEFPVRTVLAQRPNSKSWQTALNDQL</sequence>
<evidence type="ECO:0000256" key="4">
    <source>
        <dbReference type="ARBA" id="ARBA00022729"/>
    </source>
</evidence>
<name>A0A2T5P8Z8_9PSED</name>
<feature type="non-terminal residue" evidence="9">
    <location>
        <position position="1"/>
    </location>
</feature>
<evidence type="ECO:0000256" key="6">
    <source>
        <dbReference type="ARBA" id="ARBA00022841"/>
    </source>
</evidence>
<keyword evidence="4" id="KW-0732">Signal</keyword>
<comment type="pathway">
    <text evidence="2">Glycan biosynthesis; alginate biosynthesis.</text>
</comment>
<dbReference type="UniPathway" id="UPA00286"/>
<evidence type="ECO:0000256" key="5">
    <source>
        <dbReference type="ARBA" id="ARBA00022764"/>
    </source>
</evidence>
<comment type="subcellular location">
    <subcellularLocation>
        <location evidence="1">Periplasm</location>
    </subcellularLocation>
</comment>
<dbReference type="GO" id="GO:0042597">
    <property type="term" value="C:periplasmic space"/>
    <property type="evidence" value="ECO:0007669"/>
    <property type="project" value="UniProtKB-SubCell"/>
</dbReference>
<dbReference type="EMBL" id="QASN01000018">
    <property type="protein sequence ID" value="PTU74224.1"/>
    <property type="molecule type" value="Genomic_DNA"/>
</dbReference>
<evidence type="ECO:0000256" key="3">
    <source>
        <dbReference type="ARBA" id="ARBA00022679"/>
    </source>
</evidence>
<protein>
    <recommendedName>
        <fullName evidence="8">AlgX/AlgJ SGNH hydrolase-like domain-containing protein</fullName>
    </recommendedName>
</protein>
<gene>
    <name evidence="9" type="ORF">DBO85_11035</name>
</gene>
<reference evidence="9 10" key="1">
    <citation type="submission" date="2018-04" db="EMBL/GenBank/DDBJ databases">
        <title>Pseudomonas sp. nov., isolated from mangrove soil.</title>
        <authorList>
            <person name="Chen C."/>
        </authorList>
    </citation>
    <scope>NUCLEOTIDE SEQUENCE [LARGE SCALE GENOMIC DNA]</scope>
    <source>
        <strain evidence="9 10">TC-11</strain>
    </source>
</reference>
<comment type="caution">
    <text evidence="9">The sequence shown here is derived from an EMBL/GenBank/DDBJ whole genome shotgun (WGS) entry which is preliminary data.</text>
</comment>
<keyword evidence="3" id="KW-0808">Transferase</keyword>
<keyword evidence="5" id="KW-0574">Periplasm</keyword>
<evidence type="ECO:0000313" key="9">
    <source>
        <dbReference type="EMBL" id="PTU74224.1"/>
    </source>
</evidence>
<keyword evidence="6" id="KW-0016">Alginate biosynthesis</keyword>
<accession>A0A2T5P8Z8</accession>
<evidence type="ECO:0000256" key="7">
    <source>
        <dbReference type="ARBA" id="ARBA00023315"/>
    </source>
</evidence>
<dbReference type="InterPro" id="IPR031811">
    <property type="entry name" value="ALGX/ALGJ_SGNH-like"/>
</dbReference>
<dbReference type="Proteomes" id="UP000244064">
    <property type="component" value="Unassembled WGS sequence"/>
</dbReference>
<organism evidence="9 10">
    <name type="scientific">Pseudomonas mangrovi</name>
    <dbReference type="NCBI Taxonomy" id="2161748"/>
    <lineage>
        <taxon>Bacteria</taxon>
        <taxon>Pseudomonadati</taxon>
        <taxon>Pseudomonadota</taxon>
        <taxon>Gammaproteobacteria</taxon>
        <taxon>Pseudomonadales</taxon>
        <taxon>Pseudomonadaceae</taxon>
        <taxon>Pseudomonas</taxon>
    </lineage>
</organism>
<evidence type="ECO:0000256" key="1">
    <source>
        <dbReference type="ARBA" id="ARBA00004418"/>
    </source>
</evidence>
<keyword evidence="7" id="KW-0012">Acyltransferase</keyword>
<keyword evidence="10" id="KW-1185">Reference proteome</keyword>
<dbReference type="GO" id="GO:0016746">
    <property type="term" value="F:acyltransferase activity"/>
    <property type="evidence" value="ECO:0007669"/>
    <property type="project" value="UniProtKB-KW"/>
</dbReference>
<proteinExistence type="predicted"/>
<evidence type="ECO:0000259" key="8">
    <source>
        <dbReference type="Pfam" id="PF16822"/>
    </source>
</evidence>
<dbReference type="GO" id="GO:0042121">
    <property type="term" value="P:alginic acid biosynthetic process"/>
    <property type="evidence" value="ECO:0007669"/>
    <property type="project" value="UniProtKB-UniPathway"/>
</dbReference>
<feature type="domain" description="AlgX/AlgJ SGNH hydrolase-like" evidence="8">
    <location>
        <begin position="3"/>
        <end position="129"/>
    </location>
</feature>
<evidence type="ECO:0000313" key="10">
    <source>
        <dbReference type="Proteomes" id="UP000244064"/>
    </source>
</evidence>
<dbReference type="RefSeq" id="WP_407681465.1">
    <property type="nucleotide sequence ID" value="NZ_QASN01000018.1"/>
</dbReference>
<dbReference type="Pfam" id="PF16822">
    <property type="entry name" value="ALGX"/>
    <property type="match status" value="1"/>
</dbReference>
<dbReference type="AlphaFoldDB" id="A0A2T5P8Z8"/>
<evidence type="ECO:0000256" key="2">
    <source>
        <dbReference type="ARBA" id="ARBA00005182"/>
    </source>
</evidence>